<evidence type="ECO:0000313" key="2">
    <source>
        <dbReference type="RefSeq" id="XP_019701685.1"/>
    </source>
</evidence>
<dbReference type="InterPro" id="IPR029058">
    <property type="entry name" value="AB_hydrolase_fold"/>
</dbReference>
<dbReference type="InterPro" id="IPR010765">
    <property type="entry name" value="DUF1350"/>
</dbReference>
<dbReference type="PANTHER" id="PTHR34127:SF1">
    <property type="entry name" value="OS04G0405600 PROTEIN"/>
    <property type="match status" value="1"/>
</dbReference>
<dbReference type="Proteomes" id="UP000504607">
    <property type="component" value="Chromosome 1"/>
</dbReference>
<accession>A0A6J0PA33</accession>
<gene>
    <name evidence="2" type="primary">LOC105044838</name>
</gene>
<reference evidence="2" key="1">
    <citation type="submission" date="2025-08" db="UniProtKB">
        <authorList>
            <consortium name="RefSeq"/>
        </authorList>
    </citation>
    <scope>IDENTIFICATION</scope>
</reference>
<dbReference type="PANTHER" id="PTHR34127">
    <property type="entry name" value="OS04G0405600 PROTEIN"/>
    <property type="match status" value="1"/>
</dbReference>
<dbReference type="RefSeq" id="XP_019701685.1">
    <property type="nucleotide sequence ID" value="XM_019846126.2"/>
</dbReference>
<keyword evidence="1" id="KW-1185">Reference proteome</keyword>
<protein>
    <submittedName>
        <fullName evidence="2">Uncharacterized protein LOC105044838 isoform X2</fullName>
    </submittedName>
</protein>
<organism evidence="1 2">
    <name type="scientific">Elaeis guineensis var. tenera</name>
    <name type="common">Oil palm</name>
    <dbReference type="NCBI Taxonomy" id="51953"/>
    <lineage>
        <taxon>Eukaryota</taxon>
        <taxon>Viridiplantae</taxon>
        <taxon>Streptophyta</taxon>
        <taxon>Embryophyta</taxon>
        <taxon>Tracheophyta</taxon>
        <taxon>Spermatophyta</taxon>
        <taxon>Magnoliopsida</taxon>
        <taxon>Liliopsida</taxon>
        <taxon>Arecaceae</taxon>
        <taxon>Arecoideae</taxon>
        <taxon>Cocoseae</taxon>
        <taxon>Elaeidinae</taxon>
        <taxon>Elaeis</taxon>
    </lineage>
</organism>
<dbReference type="SUPFAM" id="SSF53474">
    <property type="entry name" value="alpha/beta-Hydrolases"/>
    <property type="match status" value="1"/>
</dbReference>
<name>A0A6J0PA33_ELAGV</name>
<dbReference type="AlphaFoldDB" id="A0A6J0PA33"/>
<dbReference type="OrthoDB" id="4892at2759"/>
<dbReference type="Pfam" id="PF07082">
    <property type="entry name" value="DUF1350"/>
    <property type="match status" value="1"/>
</dbReference>
<evidence type="ECO:0000313" key="1">
    <source>
        <dbReference type="Proteomes" id="UP000504607"/>
    </source>
</evidence>
<sequence>MAANSILAQHLTAFLGRGRGSPSERLVGGRDAFCRRPTLSTTRRRIACYADEPTRKRPSGHDDSTAGIQLYSQIERLITETAKRSQDGWGASGDWNEIEGAWVLKPKNAKPTSVVHFVGGIFVGAAPQLTYRFFLERLSNKGALVVATPFASGFDYFLIADDVQFKFDRCLQFLQDTVNDLPTFGIGHSLGSVIHLLIGSRYAVQRSGNVLMAFNNQKASLAIPFFSPVIVPVAQSFSPLLSQLTSSPTIRLGVFPDVPPAMADAVNRGGELLVNLVSAGTPWEAVAKEVGNSLGVDSGIVRAQISKHVNMLVDVITSWMASNSGPKLLQP</sequence>
<proteinExistence type="predicted"/>